<reference evidence="8" key="1">
    <citation type="submission" date="2022-06" db="EMBL/GenBank/DDBJ databases">
        <title>Isolation, identification and characterization of iprodione-degrading strains in Lhasa, Tibet.</title>
        <authorList>
            <person name="Pan H."/>
        </authorList>
    </citation>
    <scope>NUCLEOTIDE SEQUENCE</scope>
    <source>
        <strain evidence="8">Y-23</strain>
    </source>
</reference>
<dbReference type="InterPro" id="IPR007450">
    <property type="entry name" value="BamE_dom"/>
</dbReference>
<evidence type="ECO:0000256" key="3">
    <source>
        <dbReference type="ARBA" id="ARBA00023136"/>
    </source>
</evidence>
<evidence type="ECO:0000313" key="9">
    <source>
        <dbReference type="Proteomes" id="UP001056716"/>
    </source>
</evidence>
<keyword evidence="3 5" id="KW-0472">Membrane</keyword>
<dbReference type="Pfam" id="PF04355">
    <property type="entry name" value="BamE"/>
    <property type="match status" value="1"/>
</dbReference>
<evidence type="ECO:0000259" key="7">
    <source>
        <dbReference type="PROSITE" id="PS51123"/>
    </source>
</evidence>
<dbReference type="Proteomes" id="UP001056716">
    <property type="component" value="Chromosome"/>
</dbReference>
<dbReference type="NCBIfam" id="NF047726">
    <property type="entry name" value="AutTranAdhPGAsTpgA"/>
    <property type="match status" value="1"/>
</dbReference>
<evidence type="ECO:0000256" key="5">
    <source>
        <dbReference type="PROSITE-ProRule" id="PRU00473"/>
    </source>
</evidence>
<organism evidence="8 9">
    <name type="scientific">Acinetobacter tibetensis</name>
    <dbReference type="NCBI Taxonomy" id="2943497"/>
    <lineage>
        <taxon>Bacteria</taxon>
        <taxon>Pseudomonadati</taxon>
        <taxon>Pseudomonadota</taxon>
        <taxon>Gammaproteobacteria</taxon>
        <taxon>Moraxellales</taxon>
        <taxon>Moraxellaceae</taxon>
        <taxon>Acinetobacter</taxon>
    </lineage>
</organism>
<dbReference type="Gene3D" id="3.30.1330.60">
    <property type="entry name" value="OmpA-like domain"/>
    <property type="match status" value="1"/>
</dbReference>
<dbReference type="PROSITE" id="PS51123">
    <property type="entry name" value="OMPA_2"/>
    <property type="match status" value="1"/>
</dbReference>
<dbReference type="PANTHER" id="PTHR30329:SF21">
    <property type="entry name" value="LIPOPROTEIN YIAD-RELATED"/>
    <property type="match status" value="1"/>
</dbReference>
<feature type="signal peptide" evidence="6">
    <location>
        <begin position="1"/>
        <end position="19"/>
    </location>
</feature>
<dbReference type="EMBL" id="CP098732">
    <property type="protein sequence ID" value="USE82320.1"/>
    <property type="molecule type" value="Genomic_DNA"/>
</dbReference>
<evidence type="ECO:0000256" key="4">
    <source>
        <dbReference type="ARBA" id="ARBA00023237"/>
    </source>
</evidence>
<dbReference type="Pfam" id="PF00691">
    <property type="entry name" value="OmpA"/>
    <property type="match status" value="1"/>
</dbReference>
<evidence type="ECO:0000256" key="1">
    <source>
        <dbReference type="ARBA" id="ARBA00004442"/>
    </source>
</evidence>
<dbReference type="SUPFAM" id="SSF103088">
    <property type="entry name" value="OmpA-like"/>
    <property type="match status" value="1"/>
</dbReference>
<evidence type="ECO:0000256" key="2">
    <source>
        <dbReference type="ARBA" id="ARBA00022729"/>
    </source>
</evidence>
<dbReference type="InterPro" id="IPR050330">
    <property type="entry name" value="Bact_OuterMem_StrucFunc"/>
</dbReference>
<protein>
    <submittedName>
        <fullName evidence="8">OmpA family protein</fullName>
    </submittedName>
</protein>
<dbReference type="InterPro" id="IPR006665">
    <property type="entry name" value="OmpA-like"/>
</dbReference>
<keyword evidence="4" id="KW-0998">Cell outer membrane</keyword>
<dbReference type="RefSeq" id="WP_252219215.1">
    <property type="nucleotide sequence ID" value="NZ_CP098732.1"/>
</dbReference>
<dbReference type="InterPro" id="IPR036737">
    <property type="entry name" value="OmpA-like_sf"/>
</dbReference>
<name>A0AAE9LPJ3_9GAMM</name>
<dbReference type="CDD" id="cd07185">
    <property type="entry name" value="OmpA_C-like"/>
    <property type="match status" value="1"/>
</dbReference>
<keyword evidence="2 6" id="KW-0732">Signal</keyword>
<dbReference type="GO" id="GO:0009279">
    <property type="term" value="C:cell outer membrane"/>
    <property type="evidence" value="ECO:0007669"/>
    <property type="project" value="UniProtKB-SubCell"/>
</dbReference>
<dbReference type="InterPro" id="IPR037873">
    <property type="entry name" value="BamE-like"/>
</dbReference>
<dbReference type="InterPro" id="IPR006664">
    <property type="entry name" value="OMP_bac"/>
</dbReference>
<gene>
    <name evidence="8" type="ORF">M5E07_10910</name>
</gene>
<dbReference type="PANTHER" id="PTHR30329">
    <property type="entry name" value="STATOR ELEMENT OF FLAGELLAR MOTOR COMPLEX"/>
    <property type="match status" value="1"/>
</dbReference>
<feature type="chain" id="PRO_5042097002" evidence="6">
    <location>
        <begin position="20"/>
        <end position="265"/>
    </location>
</feature>
<evidence type="ECO:0000313" key="8">
    <source>
        <dbReference type="EMBL" id="USE82320.1"/>
    </source>
</evidence>
<proteinExistence type="predicted"/>
<sequence length="265" mass="30121">MKKTFLYSVMLCVPLSTMAAETVVSTGQQVSFPDLKKSYLKQVKRYDVNDIARLDVGLDKNQFRHILGDPQFNEGIFGPKTWNYVLDIRVPNTQQYKRCQLRVDFDRKSLSERLSWKGEDCEKLVKYPEQIAKPQPELPVTQTVDTTESVIDILFEFDRSDAAGIVTGERSISTLANLINQTSQTSQVVVSGYTDRLGSDDYNQKLSRARANTVAQLLVQYGVAPQRIKIKANNKTDLYQQCDGSQRNENLISCLGPNRRVNVDW</sequence>
<dbReference type="KEGG" id="atz:M5E07_10910"/>
<accession>A0AAE9LPJ3</accession>
<evidence type="ECO:0000256" key="6">
    <source>
        <dbReference type="SAM" id="SignalP"/>
    </source>
</evidence>
<keyword evidence="9" id="KW-1185">Reference proteome</keyword>
<dbReference type="Gene3D" id="3.30.1450.10">
    <property type="match status" value="1"/>
</dbReference>
<feature type="domain" description="OmpA-like" evidence="7">
    <location>
        <begin position="142"/>
        <end position="265"/>
    </location>
</feature>
<dbReference type="PRINTS" id="PR01021">
    <property type="entry name" value="OMPADOMAIN"/>
</dbReference>
<dbReference type="AlphaFoldDB" id="A0AAE9LPJ3"/>
<comment type="subcellular location">
    <subcellularLocation>
        <location evidence="1">Cell outer membrane</location>
    </subcellularLocation>
</comment>